<name>A0A540WXY0_9BACT</name>
<evidence type="ECO:0000313" key="10">
    <source>
        <dbReference type="Proteomes" id="UP000315369"/>
    </source>
</evidence>
<feature type="transmembrane region" description="Helical" evidence="7">
    <location>
        <begin position="199"/>
        <end position="219"/>
    </location>
</feature>
<feature type="transmembrane region" description="Helical" evidence="7">
    <location>
        <begin position="130"/>
        <end position="153"/>
    </location>
</feature>
<feature type="transmembrane region" description="Helical" evidence="7">
    <location>
        <begin position="299"/>
        <end position="322"/>
    </location>
</feature>
<feature type="transmembrane region" description="Helical" evidence="7">
    <location>
        <begin position="433"/>
        <end position="455"/>
    </location>
</feature>
<feature type="transmembrane region" description="Helical" evidence="7">
    <location>
        <begin position="261"/>
        <end position="279"/>
    </location>
</feature>
<sequence>MSLPLIAGVFLVVLALGYRFYGGFIARQFRLDGEAQTPAHAKNDGVDFVPTKPFYLLGQHFSAIAAAGPIAGPILAAQQFGWLPALLWIAVGAVFIGAMHDFATLVASVRHGAVSIAEVVRTHLGPTAGLAMLAFIWVALVYVIVAFTDATAATFVSGDAELEGLTFRFNPGGAVAFASIAYLALAVVMGLVDRYVKPPLWLQTLIFVPATLGVVYLGTRFSTLLVLDARGWAALILAYCFVASLTPVWVLLQPRGYLGGFVLYAALAVGVVGIFYGGLSGELSIQQPAFAGFNVPGAGGALFPFLFVTIACGACSGFHGLVCSGTTSKQIDKEPHCKPVGYGAMLLEGFVAVIALATVMIATKGELTGKAPGAVYGAGLGRFLVTVLGKEHLVFATTFGAMAFSTFVFDTLDVSTRLGRYILQELTGRKGRVSAMVATAVTCGVPLAFVLLAGTGAWRSFWTLFGTSNQLLASLSLLGVCVWLKSTSRPYVYALVPMLFVGAVTLTSLVLLVREALQPASSAVSRVNGVVAVVLLALALSLFTAGARALRSRRAPPATAPAV</sequence>
<comment type="similarity">
    <text evidence="2">Belongs to the peptide transporter carbon starvation (CstA) (TC 2.A.114) family.</text>
</comment>
<evidence type="ECO:0000313" key="9">
    <source>
        <dbReference type="EMBL" id="TQF13858.1"/>
    </source>
</evidence>
<evidence type="ECO:0000256" key="6">
    <source>
        <dbReference type="ARBA" id="ARBA00023136"/>
    </source>
</evidence>
<keyword evidence="6 7" id="KW-0472">Membrane</keyword>
<dbReference type="OrthoDB" id="9761224at2"/>
<evidence type="ECO:0000256" key="7">
    <source>
        <dbReference type="SAM" id="Phobius"/>
    </source>
</evidence>
<keyword evidence="4 7" id="KW-0812">Transmembrane</keyword>
<feature type="transmembrane region" description="Helical" evidence="7">
    <location>
        <begin position="85"/>
        <end position="109"/>
    </location>
</feature>
<gene>
    <name evidence="9" type="ORF">FJV41_21570</name>
</gene>
<feature type="domain" description="CstA N-terminal" evidence="8">
    <location>
        <begin position="372"/>
        <end position="508"/>
    </location>
</feature>
<feature type="transmembrane region" description="Helical" evidence="7">
    <location>
        <begin position="231"/>
        <end position="252"/>
    </location>
</feature>
<evidence type="ECO:0000256" key="1">
    <source>
        <dbReference type="ARBA" id="ARBA00004651"/>
    </source>
</evidence>
<protein>
    <submittedName>
        <fullName evidence="9">Carbon starvation protein A</fullName>
    </submittedName>
</protein>
<dbReference type="PANTHER" id="PTHR30252:SF4">
    <property type="entry name" value="CARBON STARVATION"/>
    <property type="match status" value="1"/>
</dbReference>
<feature type="transmembrane region" description="Helical" evidence="7">
    <location>
        <begin position="461"/>
        <end position="484"/>
    </location>
</feature>
<feature type="transmembrane region" description="Helical" evidence="7">
    <location>
        <begin position="491"/>
        <end position="513"/>
    </location>
</feature>
<dbReference type="GO" id="GO:0005886">
    <property type="term" value="C:plasma membrane"/>
    <property type="evidence" value="ECO:0007669"/>
    <property type="project" value="UniProtKB-SubCell"/>
</dbReference>
<dbReference type="GO" id="GO:0009267">
    <property type="term" value="P:cellular response to starvation"/>
    <property type="evidence" value="ECO:0007669"/>
    <property type="project" value="InterPro"/>
</dbReference>
<dbReference type="Pfam" id="PF02554">
    <property type="entry name" value="CstA"/>
    <property type="match status" value="2"/>
</dbReference>
<feature type="transmembrane region" description="Helical" evidence="7">
    <location>
        <begin position="393"/>
        <end position="412"/>
    </location>
</feature>
<keyword evidence="10" id="KW-1185">Reference proteome</keyword>
<proteinExistence type="inferred from homology"/>
<keyword evidence="5 7" id="KW-1133">Transmembrane helix</keyword>
<reference evidence="9 10" key="1">
    <citation type="submission" date="2019-06" db="EMBL/GenBank/DDBJ databases">
        <authorList>
            <person name="Livingstone P."/>
            <person name="Whitworth D."/>
        </authorList>
    </citation>
    <scope>NUCLEOTIDE SEQUENCE [LARGE SCALE GENOMIC DNA]</scope>
    <source>
        <strain evidence="9 10">AM401</strain>
    </source>
</reference>
<accession>A0A540WXY0</accession>
<feature type="domain" description="CstA N-terminal" evidence="8">
    <location>
        <begin position="9"/>
        <end position="365"/>
    </location>
</feature>
<dbReference type="RefSeq" id="WP_141644411.1">
    <property type="nucleotide sequence ID" value="NZ_VIFM01000085.1"/>
</dbReference>
<dbReference type="EMBL" id="VIFM01000085">
    <property type="protein sequence ID" value="TQF13858.1"/>
    <property type="molecule type" value="Genomic_DNA"/>
</dbReference>
<organism evidence="9 10">
    <name type="scientific">Myxococcus llanfairpwllgwyngyllgogerychwyrndrobwllllantysiliogogogochensis</name>
    <dbReference type="NCBI Taxonomy" id="2590453"/>
    <lineage>
        <taxon>Bacteria</taxon>
        <taxon>Pseudomonadati</taxon>
        <taxon>Myxococcota</taxon>
        <taxon>Myxococcia</taxon>
        <taxon>Myxococcales</taxon>
        <taxon>Cystobacterineae</taxon>
        <taxon>Myxococcaceae</taxon>
        <taxon>Myxococcus</taxon>
    </lineage>
</organism>
<evidence type="ECO:0000259" key="8">
    <source>
        <dbReference type="Pfam" id="PF02554"/>
    </source>
</evidence>
<evidence type="ECO:0000256" key="3">
    <source>
        <dbReference type="ARBA" id="ARBA00022475"/>
    </source>
</evidence>
<feature type="transmembrane region" description="Helical" evidence="7">
    <location>
        <begin position="173"/>
        <end position="192"/>
    </location>
</feature>
<dbReference type="AlphaFoldDB" id="A0A540WXY0"/>
<dbReference type="InterPro" id="IPR003706">
    <property type="entry name" value="CstA_N"/>
</dbReference>
<dbReference type="PANTHER" id="PTHR30252">
    <property type="entry name" value="INNER MEMBRANE PEPTIDE TRANSPORTER"/>
    <property type="match status" value="1"/>
</dbReference>
<feature type="transmembrane region" description="Helical" evidence="7">
    <location>
        <begin position="342"/>
        <end position="362"/>
    </location>
</feature>
<comment type="caution">
    <text evidence="9">The sequence shown here is derived from an EMBL/GenBank/DDBJ whole genome shotgun (WGS) entry which is preliminary data.</text>
</comment>
<feature type="transmembrane region" description="Helical" evidence="7">
    <location>
        <begin position="525"/>
        <end position="545"/>
    </location>
</feature>
<comment type="subcellular location">
    <subcellularLocation>
        <location evidence="1">Cell membrane</location>
        <topology evidence="1">Multi-pass membrane protein</topology>
    </subcellularLocation>
</comment>
<keyword evidence="3" id="KW-1003">Cell membrane</keyword>
<evidence type="ECO:0000256" key="4">
    <source>
        <dbReference type="ARBA" id="ARBA00022692"/>
    </source>
</evidence>
<dbReference type="Proteomes" id="UP000315369">
    <property type="component" value="Unassembled WGS sequence"/>
</dbReference>
<evidence type="ECO:0000256" key="2">
    <source>
        <dbReference type="ARBA" id="ARBA00007755"/>
    </source>
</evidence>
<dbReference type="InterPro" id="IPR051605">
    <property type="entry name" value="CstA"/>
</dbReference>
<evidence type="ECO:0000256" key="5">
    <source>
        <dbReference type="ARBA" id="ARBA00022989"/>
    </source>
</evidence>